<dbReference type="CDD" id="cd03801">
    <property type="entry name" value="GT4_PimA-like"/>
    <property type="match status" value="1"/>
</dbReference>
<protein>
    <submittedName>
        <fullName evidence="3">Glycosyl transferase</fullName>
    </submittedName>
    <submittedName>
        <fullName evidence="4">Glycosyltransferase</fullName>
        <ecNumber evidence="4">2.4.1.-</ecNumber>
    </submittedName>
</protein>
<evidence type="ECO:0000313" key="6">
    <source>
        <dbReference type="Proteomes" id="UP000250189"/>
    </source>
</evidence>
<dbReference type="SUPFAM" id="SSF53756">
    <property type="entry name" value="UDP-Glycosyltransferase/glycogen phosphorylase"/>
    <property type="match status" value="1"/>
</dbReference>
<dbReference type="InterPro" id="IPR001296">
    <property type="entry name" value="Glyco_trans_1"/>
</dbReference>
<dbReference type="EMBL" id="LN999010">
    <property type="protein sequence ID" value="CUX77861.1"/>
    <property type="molecule type" value="Genomic_DNA"/>
</dbReference>
<dbReference type="GO" id="GO:0016757">
    <property type="term" value="F:glycosyltransferase activity"/>
    <property type="evidence" value="ECO:0007669"/>
    <property type="project" value="UniProtKB-KW"/>
</dbReference>
<evidence type="ECO:0000313" key="4">
    <source>
        <dbReference type="EMBL" id="CUX77861.1"/>
    </source>
</evidence>
<proteinExistence type="predicted"/>
<name>A0A160VVM9_9EURY</name>
<dbReference type="Pfam" id="PF13439">
    <property type="entry name" value="Glyco_transf_4"/>
    <property type="match status" value="1"/>
</dbReference>
<dbReference type="RefSeq" id="WP_068577481.1">
    <property type="nucleotide sequence ID" value="NZ_CP015193.1"/>
</dbReference>
<sequence>MESLKIALVSDWYFPKIGGVAVHMHNLAISLRKLGHEVSIVTNNVKTGRERELKELGIDLVKVPGVVHNNLNINWTVFSQGYEVLFEYLNDYDIVHGQHSFTPLSLKAAAAAKTLGKASLVTNHSIDLENSKVLKALARATWSYFRRYLSFPHRVIAVSKAAKEFIKRFTPVPVEVIPNGVDTEVFNPKDRETARDVIERKFGIDTENTVLYVGRLEPRKGVSYLISAMRNVEGKLIIAGDGGLRPLLERKARELKIQARFLGKVSYSDLVYLYKAVDVFVLPSLSEAFGIVLIEAMASGTPVIGTSVGGIPEIIDGCGILVKPKNPSELAEAINTVLSNQEIAKKLGRLGRIRAEAVYSWKVIAKRTLKTYREVLDGEDNTNF</sequence>
<evidence type="ECO:0000259" key="1">
    <source>
        <dbReference type="Pfam" id="PF00534"/>
    </source>
</evidence>
<accession>A0A160VVM9</accession>
<reference evidence="3 6" key="3">
    <citation type="submission" date="2016-04" db="EMBL/GenBank/DDBJ databases">
        <title>Complete genome sequence of Thermococcus chitonophagus type strain GC74.</title>
        <authorList>
            <person name="Oger P.M."/>
        </authorList>
    </citation>
    <scope>NUCLEOTIDE SEQUENCE [LARGE SCALE GENOMIC DNA]</scope>
    <source>
        <strain evidence="3 6">GC74</strain>
    </source>
</reference>
<dbReference type="PANTHER" id="PTHR45947">
    <property type="entry name" value="SULFOQUINOVOSYL TRANSFERASE SQD2"/>
    <property type="match status" value="1"/>
</dbReference>
<dbReference type="Pfam" id="PF00534">
    <property type="entry name" value="Glycos_transf_1"/>
    <property type="match status" value="1"/>
</dbReference>
<keyword evidence="4" id="KW-0328">Glycosyltransferase</keyword>
<dbReference type="STRING" id="54262.CHITON_1082"/>
<evidence type="ECO:0000313" key="3">
    <source>
        <dbReference type="EMBL" id="ASJ17242.1"/>
    </source>
</evidence>
<feature type="domain" description="Glycosyltransferase subfamily 4-like N-terminal" evidence="2">
    <location>
        <begin position="17"/>
        <end position="184"/>
    </location>
</feature>
<dbReference type="EC" id="2.4.1.-" evidence="4"/>
<gene>
    <name evidence="3" type="ORF">A3L04_09265</name>
    <name evidence="4" type="ORF">CHITON_1082</name>
</gene>
<dbReference type="OrthoDB" id="132546at2157"/>
<keyword evidence="4" id="KW-0808">Transferase</keyword>
<dbReference type="Proteomes" id="UP000250189">
    <property type="component" value="Chromosome"/>
</dbReference>
<keyword evidence="6" id="KW-1185">Reference proteome</keyword>
<reference evidence="4" key="2">
    <citation type="submission" date="2016-01" db="EMBL/GenBank/DDBJ databases">
        <authorList>
            <person name="Oliw E.H."/>
        </authorList>
    </citation>
    <scope>NUCLEOTIDE SEQUENCE</scope>
    <source>
        <strain evidence="4">1</strain>
    </source>
</reference>
<organism evidence="4 5">
    <name type="scientific">Thermococcus chitonophagus</name>
    <dbReference type="NCBI Taxonomy" id="54262"/>
    <lineage>
        <taxon>Archaea</taxon>
        <taxon>Methanobacteriati</taxon>
        <taxon>Methanobacteriota</taxon>
        <taxon>Thermococci</taxon>
        <taxon>Thermococcales</taxon>
        <taxon>Thermococcaceae</taxon>
        <taxon>Thermococcus</taxon>
    </lineage>
</organism>
<dbReference type="PANTHER" id="PTHR45947:SF3">
    <property type="entry name" value="SULFOQUINOVOSYL TRANSFERASE SQD2"/>
    <property type="match status" value="1"/>
</dbReference>
<evidence type="ECO:0000313" key="5">
    <source>
        <dbReference type="Proteomes" id="UP000093069"/>
    </source>
</evidence>
<dbReference type="Proteomes" id="UP000093069">
    <property type="component" value="Chromosome I"/>
</dbReference>
<dbReference type="KEGG" id="tch:CHITON_1082"/>
<dbReference type="EMBL" id="CP015193">
    <property type="protein sequence ID" value="ASJ17242.1"/>
    <property type="molecule type" value="Genomic_DNA"/>
</dbReference>
<evidence type="ECO:0000259" key="2">
    <source>
        <dbReference type="Pfam" id="PF13439"/>
    </source>
</evidence>
<dbReference type="AlphaFoldDB" id="A0A160VVM9"/>
<dbReference type="Gene3D" id="3.40.50.2000">
    <property type="entry name" value="Glycogen Phosphorylase B"/>
    <property type="match status" value="2"/>
</dbReference>
<dbReference type="GeneID" id="33322768"/>
<dbReference type="InterPro" id="IPR028098">
    <property type="entry name" value="Glyco_trans_4-like_N"/>
</dbReference>
<reference evidence="5" key="1">
    <citation type="submission" date="2016-01" db="EMBL/GenBank/DDBJ databases">
        <authorList>
            <person name="Vorgias C.E."/>
        </authorList>
    </citation>
    <scope>NUCLEOTIDE SEQUENCE [LARGE SCALE GENOMIC DNA]</scope>
</reference>
<dbReference type="InterPro" id="IPR050194">
    <property type="entry name" value="Glycosyltransferase_grp1"/>
</dbReference>
<feature type="domain" description="Glycosyl transferase family 1" evidence="1">
    <location>
        <begin position="197"/>
        <end position="352"/>
    </location>
</feature>